<proteinExistence type="predicted"/>
<evidence type="ECO:0000313" key="2">
    <source>
        <dbReference type="Proteomes" id="UP000654370"/>
    </source>
</evidence>
<sequence length="469" mass="53922">MDWQCFLRLVSLCSDESQSATSLKPYDPSQLAETIAELDKCFELFSELLEKLRACQSVEECASRYPEAGYILTRASLNAILAANKQINRLILQCLMEYCKLWDAPDRSLDQQDASKLWCLTRMRRLMHRPRATDSALVHLVKKITKSAQVRMFSLGQTEIHELSNYCVPLLQNSETHPIVLQLAKLACNVAQRHHDRETYCTLSPMFVNTLLEQHLRVYESWDLPVKQDLWSNFTSFVDYELTNLIESVFLHNGQVWHKEIDLIQRLQNSSENSSGIFLVTTQNRSSVYRRAFPLMAAIMQNGVDWRILQILETIHSMVVAQSSPPPPQHTPFSPRDNPLPDLLHTYLPHSIGQLLIRESVPSYVASVQQRIDQCLFKKLNDYELIRMQVWLLLMVSGSLLSLFAWHAVNPVEDEEVCVNITIQVPILLLLKLFPPVYRRLLRAISSAGYAVLLMTNDRDKPRKQCNTG</sequence>
<reference evidence="1" key="1">
    <citation type="submission" date="2020-12" db="EMBL/GenBank/DDBJ databases">
        <title>Metabolic potential, ecology and presence of endohyphal bacteria is reflected in genomic diversity of Mucoromycotina.</title>
        <authorList>
            <person name="Muszewska A."/>
            <person name="Okrasinska A."/>
            <person name="Steczkiewicz K."/>
            <person name="Drgas O."/>
            <person name="Orlowska M."/>
            <person name="Perlinska-Lenart U."/>
            <person name="Aleksandrzak-Piekarczyk T."/>
            <person name="Szatraj K."/>
            <person name="Zielenkiewicz U."/>
            <person name="Pilsyk S."/>
            <person name="Malc E."/>
            <person name="Mieczkowski P."/>
            <person name="Kruszewska J.S."/>
            <person name="Biernat P."/>
            <person name="Pawlowska J."/>
        </authorList>
    </citation>
    <scope>NUCLEOTIDE SEQUENCE</scope>
    <source>
        <strain evidence="1">WA0000067209</strain>
    </source>
</reference>
<gene>
    <name evidence="1" type="ORF">INT43_001899</name>
</gene>
<name>A0A8H7PSE2_MORIS</name>
<dbReference type="EMBL" id="JAEPQZ010000007">
    <property type="protein sequence ID" value="KAG2179050.1"/>
    <property type="molecule type" value="Genomic_DNA"/>
</dbReference>
<protein>
    <submittedName>
        <fullName evidence="1">Uncharacterized protein</fullName>
    </submittedName>
</protein>
<comment type="caution">
    <text evidence="1">The sequence shown here is derived from an EMBL/GenBank/DDBJ whole genome shotgun (WGS) entry which is preliminary data.</text>
</comment>
<dbReference type="OrthoDB" id="2246451at2759"/>
<dbReference type="AlphaFoldDB" id="A0A8H7PSE2"/>
<organism evidence="1 2">
    <name type="scientific">Mortierella isabellina</name>
    <name type="common">Filamentous fungus</name>
    <name type="synonym">Umbelopsis isabellina</name>
    <dbReference type="NCBI Taxonomy" id="91625"/>
    <lineage>
        <taxon>Eukaryota</taxon>
        <taxon>Fungi</taxon>
        <taxon>Fungi incertae sedis</taxon>
        <taxon>Mucoromycota</taxon>
        <taxon>Mucoromycotina</taxon>
        <taxon>Umbelopsidomycetes</taxon>
        <taxon>Umbelopsidales</taxon>
        <taxon>Umbelopsidaceae</taxon>
        <taxon>Umbelopsis</taxon>
    </lineage>
</organism>
<accession>A0A8H7PSE2</accession>
<dbReference type="Proteomes" id="UP000654370">
    <property type="component" value="Unassembled WGS sequence"/>
</dbReference>
<keyword evidence="2" id="KW-1185">Reference proteome</keyword>
<evidence type="ECO:0000313" key="1">
    <source>
        <dbReference type="EMBL" id="KAG2179050.1"/>
    </source>
</evidence>